<evidence type="ECO:0000256" key="1">
    <source>
        <dbReference type="SAM" id="MobiDB-lite"/>
    </source>
</evidence>
<organism evidence="2 3">
    <name type="scientific">Chrysophaeum taylorii</name>
    <dbReference type="NCBI Taxonomy" id="2483200"/>
    <lineage>
        <taxon>Eukaryota</taxon>
        <taxon>Sar</taxon>
        <taxon>Stramenopiles</taxon>
        <taxon>Ochrophyta</taxon>
        <taxon>Pelagophyceae</taxon>
        <taxon>Pelagomonadales</taxon>
        <taxon>Pelagomonadaceae</taxon>
        <taxon>Chrysophaeum</taxon>
    </lineage>
</organism>
<dbReference type="PANTHER" id="PTHR43657">
    <property type="entry name" value="TRYPTOPHAN RNA-BINDING ATTENUATOR PROTEIN-LIKE PROTEIN"/>
    <property type="match status" value="1"/>
</dbReference>
<feature type="region of interest" description="Disordered" evidence="1">
    <location>
        <begin position="276"/>
        <end position="295"/>
    </location>
</feature>
<evidence type="ECO:0000313" key="3">
    <source>
        <dbReference type="Proteomes" id="UP001230188"/>
    </source>
</evidence>
<sequence>MEAPPPEAEVVGIVGGFEKFVAVVASPKYEILGDDMQVLSIKLDLAEEVTTAPGSLNFMHPGIHSSVDCKDCFGRCMSGERCIMATYKATSPDAYVALASDVPGKVIPVHLGDVDGKIRTKTGAFFASLGDARLTFHFDCNPCTCCFAGQGLLHQVIVGSSSSTAFLSAMGTILTKRLDDGEVLVVDTHSLVAWQDSVKLGIRRTGGCCTCCCAGEGLFNTTLTGPGHIFLQSMSKEKFKAALSVAAANNQRRGGGGSAASGSPLAPDDSYMTYAANSGASAPPDAHYMTYREAP</sequence>
<gene>
    <name evidence="2" type="ORF">CTAYLR_005799</name>
</gene>
<dbReference type="EMBL" id="JAQMWT010000060">
    <property type="protein sequence ID" value="KAJ8611877.1"/>
    <property type="molecule type" value="Genomic_DNA"/>
</dbReference>
<dbReference type="SUPFAM" id="SSF51219">
    <property type="entry name" value="TRAP-like"/>
    <property type="match status" value="1"/>
</dbReference>
<protein>
    <recommendedName>
        <fullName evidence="4">Altered inheritance of mitochondria protein 24, mitochondrial</fullName>
    </recommendedName>
</protein>
<dbReference type="PANTHER" id="PTHR43657:SF1">
    <property type="entry name" value="ALTERED INHERITANCE OF MITOCHONDRIA PROTEIN 24, MITOCHONDRIAL"/>
    <property type="match status" value="1"/>
</dbReference>
<evidence type="ECO:0008006" key="4">
    <source>
        <dbReference type="Google" id="ProtNLM"/>
    </source>
</evidence>
<dbReference type="InterPro" id="IPR016031">
    <property type="entry name" value="Trp_RNA-bd_attenuator-like_dom"/>
</dbReference>
<dbReference type="Pfam" id="PF01987">
    <property type="entry name" value="AIM24"/>
    <property type="match status" value="1"/>
</dbReference>
<dbReference type="InterPro" id="IPR002838">
    <property type="entry name" value="AIM24"/>
</dbReference>
<comment type="caution">
    <text evidence="2">The sequence shown here is derived from an EMBL/GenBank/DDBJ whole genome shotgun (WGS) entry which is preliminary data.</text>
</comment>
<dbReference type="InterPro" id="IPR036983">
    <property type="entry name" value="AIM24_sf"/>
</dbReference>
<evidence type="ECO:0000313" key="2">
    <source>
        <dbReference type="EMBL" id="KAJ8611877.1"/>
    </source>
</evidence>
<name>A0AAD7XMG4_9STRA</name>
<accession>A0AAD7XMG4</accession>
<dbReference type="Gene3D" id="3.60.160.10">
    <property type="entry name" value="Mitochondrial biogenesis AIM24"/>
    <property type="match status" value="1"/>
</dbReference>
<dbReference type="AlphaFoldDB" id="A0AAD7XMG4"/>
<proteinExistence type="predicted"/>
<reference evidence="2" key="1">
    <citation type="submission" date="2023-01" db="EMBL/GenBank/DDBJ databases">
        <title>Metagenome sequencing of chrysophaentin producing Chrysophaeum taylorii.</title>
        <authorList>
            <person name="Davison J."/>
            <person name="Bewley C."/>
        </authorList>
    </citation>
    <scope>NUCLEOTIDE SEQUENCE</scope>
    <source>
        <strain evidence="2">NIES-1699</strain>
    </source>
</reference>
<keyword evidence="3" id="KW-1185">Reference proteome</keyword>
<dbReference type="Proteomes" id="UP001230188">
    <property type="component" value="Unassembled WGS sequence"/>
</dbReference>